<dbReference type="EMBL" id="ADMG01000024">
    <property type="protein sequence ID" value="EKB31449.1"/>
    <property type="molecule type" value="Genomic_DNA"/>
</dbReference>
<dbReference type="RefSeq" id="WP_005434616.1">
    <property type="nucleotide sequence ID" value="NZ_JH815515.1"/>
</dbReference>
<evidence type="ECO:0000313" key="3">
    <source>
        <dbReference type="Proteomes" id="UP000005835"/>
    </source>
</evidence>
<dbReference type="PANTHER" id="PTHR37829:SF3">
    <property type="entry name" value="PROTEIN JAYE-RELATED"/>
    <property type="match status" value="1"/>
</dbReference>
<dbReference type="InterPro" id="IPR052399">
    <property type="entry name" value="Phage_Baseplate_Assmbl_Protein"/>
</dbReference>
<accession>K1KI67</accession>
<dbReference type="InterPro" id="IPR006949">
    <property type="entry name" value="Barrel_Baseplate_J-like"/>
</dbReference>
<comment type="caution">
    <text evidence="2">The sequence shown here is derived from an EMBL/GenBank/DDBJ whole genome shotgun (WGS) entry which is preliminary data.</text>
</comment>
<dbReference type="PANTHER" id="PTHR37829">
    <property type="entry name" value="PHAGE-LIKE ELEMENT PBSX PROTEIN XKDT"/>
    <property type="match status" value="1"/>
</dbReference>
<dbReference type="OrthoDB" id="7497539at2"/>
<dbReference type="PATRIC" id="fig|742823.3.peg.924"/>
<reference evidence="2 3" key="1">
    <citation type="submission" date="2012-05" db="EMBL/GenBank/DDBJ databases">
        <title>The Genome Sequence of Sutterella wadsworthensis 2_1_59BFAA.</title>
        <authorList>
            <consortium name="The Broad Institute Genome Sequencing Platform"/>
            <person name="Earl A."/>
            <person name="Ward D."/>
            <person name="Feldgarden M."/>
            <person name="Gevers D."/>
            <person name="Daigneault M."/>
            <person name="Strauss J."/>
            <person name="Allen-Vercoe E."/>
            <person name="Walker B."/>
            <person name="Young S.K."/>
            <person name="Zeng Q."/>
            <person name="Gargeya S."/>
            <person name="Fitzgerald M."/>
            <person name="Haas B."/>
            <person name="Abouelleil A."/>
            <person name="Alvarado L."/>
            <person name="Arachchi H.M."/>
            <person name="Berlin A.M."/>
            <person name="Chapman S.B."/>
            <person name="Goldberg J."/>
            <person name="Griggs A."/>
            <person name="Gujja S."/>
            <person name="Hansen M."/>
            <person name="Howarth C."/>
            <person name="Imamovic A."/>
            <person name="Larimer J."/>
            <person name="McCowen C."/>
            <person name="Montmayeur A."/>
            <person name="Murphy C."/>
            <person name="Neiman D."/>
            <person name="Pearson M."/>
            <person name="Priest M."/>
            <person name="Roberts A."/>
            <person name="Saif S."/>
            <person name="Shea T."/>
            <person name="Sisk P."/>
            <person name="Sykes S."/>
            <person name="Wortman J."/>
            <person name="Nusbaum C."/>
            <person name="Birren B."/>
        </authorList>
    </citation>
    <scope>NUCLEOTIDE SEQUENCE [LARGE SCALE GENOMIC DNA]</scope>
    <source>
        <strain evidence="2 3">2_1_59BFAA</strain>
    </source>
</reference>
<evidence type="ECO:0000259" key="1">
    <source>
        <dbReference type="Pfam" id="PF04865"/>
    </source>
</evidence>
<dbReference type="STRING" id="742823.HMPREF9465_00927"/>
<feature type="domain" description="Baseplate protein J-like barrel" evidence="1">
    <location>
        <begin position="105"/>
        <end position="186"/>
    </location>
</feature>
<gene>
    <name evidence="2" type="ORF">HMPREF9465_00927</name>
</gene>
<keyword evidence="3" id="KW-1185">Reference proteome</keyword>
<dbReference type="Pfam" id="PF04865">
    <property type="entry name" value="Baseplate_J"/>
    <property type="match status" value="1"/>
</dbReference>
<dbReference type="eggNOG" id="COG3299">
    <property type="taxonomic scope" value="Bacteria"/>
</dbReference>
<organism evidence="2 3">
    <name type="scientific">Sutterella wadsworthensis 2_1_59BFAA</name>
    <dbReference type="NCBI Taxonomy" id="742823"/>
    <lineage>
        <taxon>Bacteria</taxon>
        <taxon>Pseudomonadati</taxon>
        <taxon>Pseudomonadota</taxon>
        <taxon>Betaproteobacteria</taxon>
        <taxon>Burkholderiales</taxon>
        <taxon>Sutterellaceae</taxon>
        <taxon>Sutterella</taxon>
    </lineage>
</organism>
<protein>
    <recommendedName>
        <fullName evidence="1">Baseplate protein J-like barrel domain-containing protein</fullName>
    </recommendedName>
</protein>
<dbReference type="HOGENOM" id="CLU_045101_1_0_4"/>
<proteinExistence type="predicted"/>
<sequence>MAQLEFNADTGVVVPTVKEVRDDVASGFQEAFKVSDSDPLLNVDSASPMGQVVDLVTTEVAAKNREVAFLANQLNPKTATGVFLDALAALYGLTRKISEPTVVVCTCTGLKGTAIPYGAIVQDTQGNQLRHAVAGGVMIPDSGSVDTQFSCVEHGAIEIGAKTVTQIVTVIAGWDSVTNAAAGNTGRDEEPDGELLNRMKQSYAINANGTVENMQSNLSALEGVLDCVVLENYTNETQTQYGISIKGHSVAVCIVGGDDDDIARTIFERKSAGCGTVGDTQVAFIDTEHFNASYVYNIVRPTAVDFTVKVTFFSDDMDAVTQANVKAAIISDFLGELKNARVKLATTVYASRFYKCIQDVTDAPIKEIVIGISGGSQSSSVDVPANKSPTLSEKSITLAFGG</sequence>
<dbReference type="AlphaFoldDB" id="K1KI67"/>
<name>K1KI67_9BURK</name>
<dbReference type="Proteomes" id="UP000005835">
    <property type="component" value="Unassembled WGS sequence"/>
</dbReference>
<evidence type="ECO:0000313" key="2">
    <source>
        <dbReference type="EMBL" id="EKB31449.1"/>
    </source>
</evidence>